<proteinExistence type="predicted"/>
<evidence type="ECO:0000313" key="1">
    <source>
        <dbReference type="EMBL" id="MBW88073.1"/>
    </source>
</evidence>
<dbReference type="AlphaFoldDB" id="A0A2P2J3L7"/>
<reference evidence="1" key="1">
    <citation type="submission" date="2018-02" db="EMBL/GenBank/DDBJ databases">
        <title>Rhizophora mucronata_Transcriptome.</title>
        <authorList>
            <person name="Meera S.P."/>
            <person name="Sreeshan A."/>
            <person name="Augustine A."/>
        </authorList>
    </citation>
    <scope>NUCLEOTIDE SEQUENCE</scope>
    <source>
        <tissue evidence="1">Leaf</tissue>
    </source>
</reference>
<sequence length="53" mass="6008">MQTISKEPDILIHRICRKTPSIRGTWGFGFCSSRLNHRHPPASSLMDLLVLSC</sequence>
<organism evidence="1">
    <name type="scientific">Rhizophora mucronata</name>
    <name type="common">Asiatic mangrove</name>
    <dbReference type="NCBI Taxonomy" id="61149"/>
    <lineage>
        <taxon>Eukaryota</taxon>
        <taxon>Viridiplantae</taxon>
        <taxon>Streptophyta</taxon>
        <taxon>Embryophyta</taxon>
        <taxon>Tracheophyta</taxon>
        <taxon>Spermatophyta</taxon>
        <taxon>Magnoliopsida</taxon>
        <taxon>eudicotyledons</taxon>
        <taxon>Gunneridae</taxon>
        <taxon>Pentapetalae</taxon>
        <taxon>rosids</taxon>
        <taxon>fabids</taxon>
        <taxon>Malpighiales</taxon>
        <taxon>Rhizophoraceae</taxon>
        <taxon>Rhizophora</taxon>
    </lineage>
</organism>
<dbReference type="EMBL" id="GGEC01007590">
    <property type="protein sequence ID" value="MBW88073.1"/>
    <property type="molecule type" value="Transcribed_RNA"/>
</dbReference>
<accession>A0A2P2J3L7</accession>
<name>A0A2P2J3L7_RHIMU</name>
<protein>
    <submittedName>
        <fullName evidence="1">Uncharacterized protein</fullName>
    </submittedName>
</protein>